<dbReference type="InterPro" id="IPR000673">
    <property type="entry name" value="Sig_transdc_resp-reg_Me-estase"/>
</dbReference>
<dbReference type="InterPro" id="IPR035909">
    <property type="entry name" value="CheB_C"/>
</dbReference>
<comment type="caution">
    <text evidence="4">Lacks conserved residue(s) required for the propagation of feature annotation.</text>
</comment>
<dbReference type="Pfam" id="PF01339">
    <property type="entry name" value="CheB_methylest"/>
    <property type="match status" value="1"/>
</dbReference>
<evidence type="ECO:0000256" key="1">
    <source>
        <dbReference type="ARBA" id="ARBA00022801"/>
    </source>
</evidence>
<reference evidence="6 7" key="1">
    <citation type="journal article" date="2017" name="ISME J.">
        <title>Energy and carbon metabolisms in a deep terrestrial subsurface fluid microbial community.</title>
        <authorList>
            <person name="Momper L."/>
            <person name="Jungbluth S.P."/>
            <person name="Lee M.D."/>
            <person name="Amend J.P."/>
        </authorList>
    </citation>
    <scope>NUCLEOTIDE SEQUENCE [LARGE SCALE GENOMIC DNA]</scope>
    <source>
        <strain evidence="6">SURF_26</strain>
    </source>
</reference>
<evidence type="ECO:0000313" key="6">
    <source>
        <dbReference type="EMBL" id="RJP57819.1"/>
    </source>
</evidence>
<dbReference type="Gene3D" id="3.40.50.180">
    <property type="entry name" value="Methylesterase CheB, C-terminal domain"/>
    <property type="match status" value="1"/>
</dbReference>
<dbReference type="PANTHER" id="PTHR42872">
    <property type="entry name" value="PROTEIN-GLUTAMATE METHYLESTERASE/PROTEIN-GLUTAMINE GLUTAMINASE"/>
    <property type="match status" value="1"/>
</dbReference>
<dbReference type="Gene3D" id="3.30.450.20">
    <property type="entry name" value="PAS domain"/>
    <property type="match status" value="1"/>
</dbReference>
<dbReference type="GO" id="GO:0000156">
    <property type="term" value="F:phosphorelay response regulator activity"/>
    <property type="evidence" value="ECO:0007669"/>
    <property type="project" value="InterPro"/>
</dbReference>
<sequence length="461" mass="51746">MKKISANFLSDERPAMTKGIRNLHPVVAIGVSKENLSSLNRFLNTLPEHTGMTLIIVPYPDQDTPDIIGQIDSLKPKRSFYPAKHNTRLKPNHVYIVQENVPFSLSNGKLVASEEQMHETTLGHMFRSIAKTQGNKAIGILLSGSGSHALSGLSEIKNAGGKTFAHAQRLTHDDSSHCNGNGNCIDMFLTPEQIARELARLVHQHSIENVPSPNDQKRLMDKAKISRIFADAIVNSISESLLILNSELHVIEANKIFYHKFDTTVKDTEQKLIYELCDHQWNIPELKHALEEVLPISKSLRDFEISHDFLSIGHRIMLLNARQIILDEIGIPLILLTIEDITQRRTAEKQMEEMAKFPLENPNPVMRISFDGTIIYTNQPADFFLAQTGLRNGSLISRTWQSVIQETITSGNPVRIEEDINNGQTFCFSFAPLIQSGYVNIYGLDITDRKKSGTRKTTAHG</sequence>
<organism evidence="6 7">
    <name type="scientific">Candidatus Auribacter fodinae</name>
    <dbReference type="NCBI Taxonomy" id="2093366"/>
    <lineage>
        <taxon>Bacteria</taxon>
        <taxon>Pseudomonadati</taxon>
        <taxon>Candidatus Auribacterota</taxon>
        <taxon>Candidatus Auribacteria</taxon>
        <taxon>Candidatus Auribacterales</taxon>
        <taxon>Candidatus Auribacteraceae</taxon>
        <taxon>Candidatus Auribacter</taxon>
    </lineage>
</organism>
<dbReference type="PROSITE" id="PS50122">
    <property type="entry name" value="CHEB"/>
    <property type="match status" value="1"/>
</dbReference>
<dbReference type="Proteomes" id="UP000266426">
    <property type="component" value="Unassembled WGS sequence"/>
</dbReference>
<proteinExistence type="predicted"/>
<evidence type="ECO:0000313" key="7">
    <source>
        <dbReference type="Proteomes" id="UP000266426"/>
    </source>
</evidence>
<protein>
    <recommendedName>
        <fullName evidence="2">protein-glutamate methylesterase</fullName>
        <ecNumber evidence="2">3.1.1.61</ecNumber>
    </recommendedName>
</protein>
<dbReference type="SUPFAM" id="SSF55785">
    <property type="entry name" value="PYP-like sensor domain (PAS domain)"/>
    <property type="match status" value="1"/>
</dbReference>
<comment type="catalytic activity">
    <reaction evidence="3">
        <text>[protein]-L-glutamate 5-O-methyl ester + H2O = L-glutamyl-[protein] + methanol + H(+)</text>
        <dbReference type="Rhea" id="RHEA:23236"/>
        <dbReference type="Rhea" id="RHEA-COMP:10208"/>
        <dbReference type="Rhea" id="RHEA-COMP:10311"/>
        <dbReference type="ChEBI" id="CHEBI:15377"/>
        <dbReference type="ChEBI" id="CHEBI:15378"/>
        <dbReference type="ChEBI" id="CHEBI:17790"/>
        <dbReference type="ChEBI" id="CHEBI:29973"/>
        <dbReference type="ChEBI" id="CHEBI:82795"/>
        <dbReference type="EC" id="3.1.1.61"/>
    </reaction>
</comment>
<comment type="caution">
    <text evidence="6">The sequence shown here is derived from an EMBL/GenBank/DDBJ whole genome shotgun (WGS) entry which is preliminary data.</text>
</comment>
<evidence type="ECO:0000256" key="3">
    <source>
        <dbReference type="ARBA" id="ARBA00048267"/>
    </source>
</evidence>
<evidence type="ECO:0000256" key="2">
    <source>
        <dbReference type="ARBA" id="ARBA00039140"/>
    </source>
</evidence>
<dbReference type="InterPro" id="IPR035965">
    <property type="entry name" value="PAS-like_dom_sf"/>
</dbReference>
<dbReference type="PANTHER" id="PTHR42872:SF6">
    <property type="entry name" value="PROTEIN-GLUTAMATE METHYLESTERASE_PROTEIN-GLUTAMINE GLUTAMINASE"/>
    <property type="match status" value="1"/>
</dbReference>
<dbReference type="SUPFAM" id="SSF52738">
    <property type="entry name" value="Methylesterase CheB, C-terminal domain"/>
    <property type="match status" value="1"/>
</dbReference>
<dbReference type="GO" id="GO:0008984">
    <property type="term" value="F:protein-glutamate methylesterase activity"/>
    <property type="evidence" value="ECO:0007669"/>
    <property type="project" value="UniProtKB-EC"/>
</dbReference>
<name>A0A3A4QYM4_9BACT</name>
<evidence type="ECO:0000259" key="5">
    <source>
        <dbReference type="PROSITE" id="PS50122"/>
    </source>
</evidence>
<dbReference type="EMBL" id="QZJZ01000074">
    <property type="protein sequence ID" value="RJP57819.1"/>
    <property type="molecule type" value="Genomic_DNA"/>
</dbReference>
<gene>
    <name evidence="6" type="ORF">C4541_09515</name>
</gene>
<feature type="domain" description="CheB-type methylesterase" evidence="5">
    <location>
        <begin position="20"/>
        <end position="168"/>
    </location>
</feature>
<dbReference type="EC" id="3.1.1.61" evidence="2"/>
<evidence type="ECO:0000256" key="4">
    <source>
        <dbReference type="PROSITE-ProRule" id="PRU00050"/>
    </source>
</evidence>
<dbReference type="AlphaFoldDB" id="A0A3A4QYM4"/>
<dbReference type="GO" id="GO:0006935">
    <property type="term" value="P:chemotaxis"/>
    <property type="evidence" value="ECO:0007669"/>
    <property type="project" value="InterPro"/>
</dbReference>
<accession>A0A3A4QYM4</accession>
<dbReference type="GO" id="GO:0005737">
    <property type="term" value="C:cytoplasm"/>
    <property type="evidence" value="ECO:0007669"/>
    <property type="project" value="InterPro"/>
</dbReference>
<keyword evidence="1" id="KW-0378">Hydrolase</keyword>